<keyword evidence="8" id="KW-0067">ATP-binding</keyword>
<dbReference type="InterPro" id="IPR003442">
    <property type="entry name" value="T6A_TsaE"/>
</dbReference>
<dbReference type="GO" id="GO:0002949">
    <property type="term" value="P:tRNA threonylcarbamoyladenosine modification"/>
    <property type="evidence" value="ECO:0007669"/>
    <property type="project" value="InterPro"/>
</dbReference>
<keyword evidence="6" id="KW-0479">Metal-binding</keyword>
<keyword evidence="4" id="KW-0963">Cytoplasm</keyword>
<dbReference type="Proteomes" id="UP000177996">
    <property type="component" value="Unassembled WGS sequence"/>
</dbReference>
<dbReference type="SUPFAM" id="SSF52540">
    <property type="entry name" value="P-loop containing nucleoside triphosphate hydrolases"/>
    <property type="match status" value="1"/>
</dbReference>
<comment type="caution">
    <text evidence="11">The sequence shown here is derived from an EMBL/GenBank/DDBJ whole genome shotgun (WGS) entry which is preliminary data.</text>
</comment>
<keyword evidence="5" id="KW-0819">tRNA processing</keyword>
<evidence type="ECO:0000256" key="1">
    <source>
        <dbReference type="ARBA" id="ARBA00004496"/>
    </source>
</evidence>
<dbReference type="GO" id="GO:0005737">
    <property type="term" value="C:cytoplasm"/>
    <property type="evidence" value="ECO:0007669"/>
    <property type="project" value="UniProtKB-SubCell"/>
</dbReference>
<evidence type="ECO:0000256" key="7">
    <source>
        <dbReference type="ARBA" id="ARBA00022741"/>
    </source>
</evidence>
<evidence type="ECO:0000256" key="4">
    <source>
        <dbReference type="ARBA" id="ARBA00022490"/>
    </source>
</evidence>
<comment type="similarity">
    <text evidence="2">Belongs to the TsaE family.</text>
</comment>
<dbReference type="STRING" id="1798661.A3D65_00515"/>
<evidence type="ECO:0000313" key="11">
    <source>
        <dbReference type="EMBL" id="OGZ09859.1"/>
    </source>
</evidence>
<keyword evidence="11" id="KW-0808">Transferase</keyword>
<accession>A0A1G2D8B9</accession>
<dbReference type="GO" id="GO:0046872">
    <property type="term" value="F:metal ion binding"/>
    <property type="evidence" value="ECO:0007669"/>
    <property type="project" value="UniProtKB-KW"/>
</dbReference>
<dbReference type="Pfam" id="PF02367">
    <property type="entry name" value="TsaE"/>
    <property type="match status" value="1"/>
</dbReference>
<dbReference type="InterPro" id="IPR027417">
    <property type="entry name" value="P-loop_NTPase"/>
</dbReference>
<dbReference type="AlphaFoldDB" id="A0A1G2D8B9"/>
<evidence type="ECO:0000256" key="3">
    <source>
        <dbReference type="ARBA" id="ARBA00019010"/>
    </source>
</evidence>
<proteinExistence type="inferred from homology"/>
<evidence type="ECO:0000256" key="2">
    <source>
        <dbReference type="ARBA" id="ARBA00007599"/>
    </source>
</evidence>
<evidence type="ECO:0000256" key="9">
    <source>
        <dbReference type="ARBA" id="ARBA00022842"/>
    </source>
</evidence>
<dbReference type="PANTHER" id="PTHR33540">
    <property type="entry name" value="TRNA THREONYLCARBAMOYLADENOSINE BIOSYNTHESIS PROTEIN TSAE"/>
    <property type="match status" value="1"/>
</dbReference>
<keyword evidence="7" id="KW-0547">Nucleotide-binding</keyword>
<evidence type="ECO:0000256" key="6">
    <source>
        <dbReference type="ARBA" id="ARBA00022723"/>
    </source>
</evidence>
<dbReference type="PANTHER" id="PTHR33540:SF2">
    <property type="entry name" value="TRNA THREONYLCARBAMOYLADENOSINE BIOSYNTHESIS PROTEIN TSAE"/>
    <property type="match status" value="1"/>
</dbReference>
<comment type="subcellular location">
    <subcellularLocation>
        <location evidence="1">Cytoplasm</location>
    </subcellularLocation>
</comment>
<evidence type="ECO:0000256" key="5">
    <source>
        <dbReference type="ARBA" id="ARBA00022694"/>
    </source>
</evidence>
<name>A0A1G2D8B9_9BACT</name>
<dbReference type="GO" id="GO:0005524">
    <property type="term" value="F:ATP binding"/>
    <property type="evidence" value="ECO:0007669"/>
    <property type="project" value="UniProtKB-KW"/>
</dbReference>
<keyword evidence="9" id="KW-0460">Magnesium</keyword>
<dbReference type="NCBIfam" id="TIGR00150">
    <property type="entry name" value="T6A_YjeE"/>
    <property type="match status" value="1"/>
</dbReference>
<evidence type="ECO:0000313" key="12">
    <source>
        <dbReference type="Proteomes" id="UP000177996"/>
    </source>
</evidence>
<evidence type="ECO:0000256" key="10">
    <source>
        <dbReference type="ARBA" id="ARBA00032441"/>
    </source>
</evidence>
<sequence>MNTTINSIPELEQFARGFLEKLPVNAAGATVVGLSGDLGSGKTAFVKAAARALGIKEMVLSPTFVLAKFYTIPERNSWSRLVHIDCYRIEDPDELKTVGWEKVMSDPRNLVLVEWPENAGETFPKNVPVLSFRFVDETTREIDASICSQP</sequence>
<organism evidence="11 12">
    <name type="scientific">Candidatus Lloydbacteria bacterium RIFCSPHIGHO2_02_FULL_50_13</name>
    <dbReference type="NCBI Taxonomy" id="1798661"/>
    <lineage>
        <taxon>Bacteria</taxon>
        <taxon>Candidatus Lloydiibacteriota</taxon>
    </lineage>
</organism>
<dbReference type="Gene3D" id="3.40.50.300">
    <property type="entry name" value="P-loop containing nucleotide triphosphate hydrolases"/>
    <property type="match status" value="1"/>
</dbReference>
<protein>
    <recommendedName>
        <fullName evidence="3">tRNA threonylcarbamoyladenosine biosynthesis protein TsaE</fullName>
    </recommendedName>
    <alternativeName>
        <fullName evidence="10">t(6)A37 threonylcarbamoyladenosine biosynthesis protein TsaE</fullName>
    </alternativeName>
</protein>
<reference evidence="11 12" key="1">
    <citation type="journal article" date="2016" name="Nat. Commun.">
        <title>Thousands of microbial genomes shed light on interconnected biogeochemical processes in an aquifer system.</title>
        <authorList>
            <person name="Anantharaman K."/>
            <person name="Brown C.T."/>
            <person name="Hug L.A."/>
            <person name="Sharon I."/>
            <person name="Castelle C.J."/>
            <person name="Probst A.J."/>
            <person name="Thomas B.C."/>
            <person name="Singh A."/>
            <person name="Wilkins M.J."/>
            <person name="Karaoz U."/>
            <person name="Brodie E.L."/>
            <person name="Williams K.H."/>
            <person name="Hubbard S.S."/>
            <person name="Banfield J.F."/>
        </authorList>
    </citation>
    <scope>NUCLEOTIDE SEQUENCE [LARGE SCALE GENOMIC DNA]</scope>
</reference>
<dbReference type="EMBL" id="MHLL01000015">
    <property type="protein sequence ID" value="OGZ09859.1"/>
    <property type="molecule type" value="Genomic_DNA"/>
</dbReference>
<dbReference type="GO" id="GO:0016740">
    <property type="term" value="F:transferase activity"/>
    <property type="evidence" value="ECO:0007669"/>
    <property type="project" value="UniProtKB-KW"/>
</dbReference>
<evidence type="ECO:0000256" key="8">
    <source>
        <dbReference type="ARBA" id="ARBA00022840"/>
    </source>
</evidence>
<gene>
    <name evidence="11" type="ORF">A3D65_00515</name>
</gene>